<accession>A0A0C3D911</accession>
<protein>
    <submittedName>
        <fullName evidence="1">Uncharacterized protein</fullName>
    </submittedName>
</protein>
<evidence type="ECO:0000313" key="1">
    <source>
        <dbReference type="EMBL" id="KIM57215.1"/>
    </source>
</evidence>
<evidence type="ECO:0000313" key="2">
    <source>
        <dbReference type="Proteomes" id="UP000053989"/>
    </source>
</evidence>
<dbReference type="EMBL" id="KN822104">
    <property type="protein sequence ID" value="KIM57215.1"/>
    <property type="molecule type" value="Genomic_DNA"/>
</dbReference>
<keyword evidence="2" id="KW-1185">Reference proteome</keyword>
<name>A0A0C3D911_9AGAM</name>
<dbReference type="HOGENOM" id="CLU_2723648_0_0_1"/>
<organism evidence="1 2">
    <name type="scientific">Scleroderma citrinum Foug A</name>
    <dbReference type="NCBI Taxonomy" id="1036808"/>
    <lineage>
        <taxon>Eukaryota</taxon>
        <taxon>Fungi</taxon>
        <taxon>Dikarya</taxon>
        <taxon>Basidiomycota</taxon>
        <taxon>Agaricomycotina</taxon>
        <taxon>Agaricomycetes</taxon>
        <taxon>Agaricomycetidae</taxon>
        <taxon>Boletales</taxon>
        <taxon>Sclerodermatineae</taxon>
        <taxon>Sclerodermataceae</taxon>
        <taxon>Scleroderma</taxon>
    </lineage>
</organism>
<reference evidence="2" key="2">
    <citation type="submission" date="2015-01" db="EMBL/GenBank/DDBJ databases">
        <title>Evolutionary Origins and Diversification of the Mycorrhizal Mutualists.</title>
        <authorList>
            <consortium name="DOE Joint Genome Institute"/>
            <consortium name="Mycorrhizal Genomics Consortium"/>
            <person name="Kohler A."/>
            <person name="Kuo A."/>
            <person name="Nagy L.G."/>
            <person name="Floudas D."/>
            <person name="Copeland A."/>
            <person name="Barry K.W."/>
            <person name="Cichocki N."/>
            <person name="Veneault-Fourrey C."/>
            <person name="LaButti K."/>
            <person name="Lindquist E.A."/>
            <person name="Lipzen A."/>
            <person name="Lundell T."/>
            <person name="Morin E."/>
            <person name="Murat C."/>
            <person name="Riley R."/>
            <person name="Ohm R."/>
            <person name="Sun H."/>
            <person name="Tunlid A."/>
            <person name="Henrissat B."/>
            <person name="Grigoriev I.V."/>
            <person name="Hibbett D.S."/>
            <person name="Martin F."/>
        </authorList>
    </citation>
    <scope>NUCLEOTIDE SEQUENCE [LARGE SCALE GENOMIC DNA]</scope>
    <source>
        <strain evidence="2">Foug A</strain>
    </source>
</reference>
<dbReference type="AlphaFoldDB" id="A0A0C3D911"/>
<proteinExistence type="predicted"/>
<reference evidence="1 2" key="1">
    <citation type="submission" date="2014-04" db="EMBL/GenBank/DDBJ databases">
        <authorList>
            <consortium name="DOE Joint Genome Institute"/>
            <person name="Kuo A."/>
            <person name="Kohler A."/>
            <person name="Nagy L.G."/>
            <person name="Floudas D."/>
            <person name="Copeland A."/>
            <person name="Barry K.W."/>
            <person name="Cichocki N."/>
            <person name="Veneault-Fourrey C."/>
            <person name="LaButti K."/>
            <person name="Lindquist E.A."/>
            <person name="Lipzen A."/>
            <person name="Lundell T."/>
            <person name="Morin E."/>
            <person name="Murat C."/>
            <person name="Sun H."/>
            <person name="Tunlid A."/>
            <person name="Henrissat B."/>
            <person name="Grigoriev I.V."/>
            <person name="Hibbett D.S."/>
            <person name="Martin F."/>
            <person name="Nordberg H.P."/>
            <person name="Cantor M.N."/>
            <person name="Hua S.X."/>
        </authorList>
    </citation>
    <scope>NUCLEOTIDE SEQUENCE [LARGE SCALE GENOMIC DNA]</scope>
    <source>
        <strain evidence="1 2">Foug A</strain>
    </source>
</reference>
<gene>
    <name evidence="1" type="ORF">SCLCIDRAFT_186651</name>
</gene>
<dbReference type="Proteomes" id="UP000053989">
    <property type="component" value="Unassembled WGS sequence"/>
</dbReference>
<sequence>MCQVTSLAPRRSSTPRDAVSEPLQTCLPLPRLSLVHALADAPCNDTETPTSSLSYKLGCLGCWPAVFDCLTT</sequence>
<dbReference type="InParanoid" id="A0A0C3D911"/>